<feature type="transmembrane region" description="Helical" evidence="1">
    <location>
        <begin position="20"/>
        <end position="41"/>
    </location>
</feature>
<name>A0A1R3H6A6_9ROSI</name>
<comment type="caution">
    <text evidence="2">The sequence shown here is derived from an EMBL/GenBank/DDBJ whole genome shotgun (WGS) entry which is preliminary data.</text>
</comment>
<feature type="transmembrane region" description="Helical" evidence="1">
    <location>
        <begin position="109"/>
        <end position="129"/>
    </location>
</feature>
<protein>
    <submittedName>
        <fullName evidence="2">Uncharacterized protein</fullName>
    </submittedName>
</protein>
<evidence type="ECO:0000313" key="2">
    <source>
        <dbReference type="EMBL" id="OMO65895.1"/>
    </source>
</evidence>
<reference evidence="3" key="1">
    <citation type="submission" date="2013-09" db="EMBL/GenBank/DDBJ databases">
        <title>Corchorus olitorius genome sequencing.</title>
        <authorList>
            <person name="Alam M."/>
            <person name="Haque M.S."/>
            <person name="Islam M.S."/>
            <person name="Emdad E.M."/>
            <person name="Islam M.M."/>
            <person name="Ahmed B."/>
            <person name="Halim A."/>
            <person name="Hossen Q.M.M."/>
            <person name="Hossain M.Z."/>
            <person name="Ahmed R."/>
            <person name="Khan M.M."/>
            <person name="Islam R."/>
            <person name="Rashid M.M."/>
            <person name="Khan S.A."/>
            <person name="Rahman M.S."/>
            <person name="Alam M."/>
            <person name="Yahiya A.S."/>
            <person name="Khan M.S."/>
            <person name="Azam M.S."/>
            <person name="Haque T."/>
            <person name="Lashkar M.Z.H."/>
            <person name="Akhand A.I."/>
            <person name="Morshed G."/>
            <person name="Roy S."/>
            <person name="Uddin K.S."/>
            <person name="Rabeya T."/>
            <person name="Hossain A.S."/>
            <person name="Chowdhury A."/>
            <person name="Snigdha A.R."/>
            <person name="Mortoza M.S."/>
            <person name="Matin S.A."/>
            <person name="Hoque S.M.E."/>
            <person name="Islam M.K."/>
            <person name="Roy D.K."/>
            <person name="Haider R."/>
            <person name="Moosa M.M."/>
            <person name="Elias S.M."/>
            <person name="Hasan A.M."/>
            <person name="Jahan S."/>
            <person name="Shafiuddin M."/>
            <person name="Mahmood N."/>
            <person name="Shommy N.S."/>
        </authorList>
    </citation>
    <scope>NUCLEOTIDE SEQUENCE [LARGE SCALE GENOMIC DNA]</scope>
    <source>
        <strain evidence="3">cv. O-4</strain>
    </source>
</reference>
<accession>A0A1R3H6A6</accession>
<proteinExistence type="predicted"/>
<keyword evidence="1" id="KW-0812">Transmembrane</keyword>
<dbReference type="AlphaFoldDB" id="A0A1R3H6A6"/>
<gene>
    <name evidence="2" type="ORF">COLO4_30949</name>
</gene>
<evidence type="ECO:0000313" key="3">
    <source>
        <dbReference type="Proteomes" id="UP000187203"/>
    </source>
</evidence>
<feature type="transmembrane region" description="Helical" evidence="1">
    <location>
        <begin position="135"/>
        <end position="156"/>
    </location>
</feature>
<dbReference type="EMBL" id="AWUE01020800">
    <property type="protein sequence ID" value="OMO65895.1"/>
    <property type="molecule type" value="Genomic_DNA"/>
</dbReference>
<organism evidence="2 3">
    <name type="scientific">Corchorus olitorius</name>
    <dbReference type="NCBI Taxonomy" id="93759"/>
    <lineage>
        <taxon>Eukaryota</taxon>
        <taxon>Viridiplantae</taxon>
        <taxon>Streptophyta</taxon>
        <taxon>Embryophyta</taxon>
        <taxon>Tracheophyta</taxon>
        <taxon>Spermatophyta</taxon>
        <taxon>Magnoliopsida</taxon>
        <taxon>eudicotyledons</taxon>
        <taxon>Gunneridae</taxon>
        <taxon>Pentapetalae</taxon>
        <taxon>rosids</taxon>
        <taxon>malvids</taxon>
        <taxon>Malvales</taxon>
        <taxon>Malvaceae</taxon>
        <taxon>Grewioideae</taxon>
        <taxon>Apeibeae</taxon>
        <taxon>Corchorus</taxon>
    </lineage>
</organism>
<keyword evidence="3" id="KW-1185">Reference proteome</keyword>
<keyword evidence="1" id="KW-1133">Transmembrane helix</keyword>
<sequence>MRGTSKSNKQEEHDKYQEPLFQRVIASVIGVIVTHSLHIFWHNNITGHDDRDQYISWLAFALGIEDKLEREVKVEKIGRVLGVLCICSYLFLIKGVIRPSDGRKQKELNLILNAVLSIITILSVSVVTGAMPLRIYISVMVGSVLGLLSRVTYFICKKQKQR</sequence>
<keyword evidence="1" id="KW-0472">Membrane</keyword>
<dbReference type="Proteomes" id="UP000187203">
    <property type="component" value="Unassembled WGS sequence"/>
</dbReference>
<feature type="transmembrane region" description="Helical" evidence="1">
    <location>
        <begin position="77"/>
        <end position="97"/>
    </location>
</feature>
<evidence type="ECO:0000256" key="1">
    <source>
        <dbReference type="SAM" id="Phobius"/>
    </source>
</evidence>